<sequence>MQSSHAAAKVSARFDDPNLVGYGGLEPVVRLAERCGLPALASEHVRLPVSKDGTGAFPAAKLMSLVGGMVAGADSIDDMDRLRHGALPRLFAGVRAPSTLGSFLRSFTHGHVKQLHAVARRFLPELAAHTGLLSGAESVAHVDIDDTIRRTYGYAKQGAGYGYSKVKGLNALLGIVSTPLSAPVIAATRLRKGPTNSARGAAAFVAETIRTARASGATGLLIVRADSAFYGADVIGACRALDARFSVTVRMNASIKAAIAGIDEAAWKAVKYPKAVWDDEGQCWISDAEIAEATYTAFTSKPKNQQVTARLIVRRVKRLNPGAIPEGQGTLFDTWRHHGAFTNSPLSLAAAERDHRRHAVVEQVIADVKNGPFAHAPSGHFQANAAWLALAALAHNLTRAAGTLASAFHAKATTGTIRDHLINVPARLARSARRLTLHLPQRWPWRDDFTQLFDLAHAPPPAVDKP</sequence>
<feature type="domain" description="Transposase DDE" evidence="1">
    <location>
        <begin position="6"/>
        <end position="453"/>
    </location>
</feature>
<dbReference type="Pfam" id="PF13701">
    <property type="entry name" value="DDE_Tnp_1_4"/>
    <property type="match status" value="1"/>
</dbReference>
<dbReference type="AlphaFoldDB" id="A0AAU1U3Y8"/>
<protein>
    <submittedName>
        <fullName evidence="2">IS1380 family transposase</fullName>
    </submittedName>
</protein>
<proteinExistence type="predicted"/>
<evidence type="ECO:0000259" key="1">
    <source>
        <dbReference type="Pfam" id="PF13701"/>
    </source>
</evidence>
<dbReference type="EMBL" id="CP108195">
    <property type="protein sequence ID" value="WTS11692.1"/>
    <property type="molecule type" value="Genomic_DNA"/>
</dbReference>
<name>A0AAU1U3Y8_9ACTN</name>
<accession>A0AAU1U3Y8</accession>
<dbReference type="InterPro" id="IPR047960">
    <property type="entry name" value="Transpos_IS1380"/>
</dbReference>
<dbReference type="NCBIfam" id="NF033539">
    <property type="entry name" value="transpos_IS1380"/>
    <property type="match status" value="1"/>
</dbReference>
<organism evidence="2">
    <name type="scientific">Streptomyces sp. NBC_00119</name>
    <dbReference type="NCBI Taxonomy" id="2975659"/>
    <lineage>
        <taxon>Bacteria</taxon>
        <taxon>Bacillati</taxon>
        <taxon>Actinomycetota</taxon>
        <taxon>Actinomycetes</taxon>
        <taxon>Kitasatosporales</taxon>
        <taxon>Streptomycetaceae</taxon>
        <taxon>Streptomyces</taxon>
    </lineage>
</organism>
<dbReference type="InterPro" id="IPR025668">
    <property type="entry name" value="Tnp_DDE_dom"/>
</dbReference>
<evidence type="ECO:0000313" key="2">
    <source>
        <dbReference type="EMBL" id="WTS11692.1"/>
    </source>
</evidence>
<gene>
    <name evidence="2" type="ORF">OHU69_11975</name>
</gene>
<reference evidence="2" key="1">
    <citation type="submission" date="2022-10" db="EMBL/GenBank/DDBJ databases">
        <title>The complete genomes of actinobacterial strains from the NBC collection.</title>
        <authorList>
            <person name="Joergensen T.S."/>
            <person name="Alvarez Arevalo M."/>
            <person name="Sterndorff E.B."/>
            <person name="Faurdal D."/>
            <person name="Vuksanovic O."/>
            <person name="Mourched A.-S."/>
            <person name="Charusanti P."/>
            <person name="Shaw S."/>
            <person name="Blin K."/>
            <person name="Weber T."/>
        </authorList>
    </citation>
    <scope>NUCLEOTIDE SEQUENCE</scope>
    <source>
        <strain evidence="2">NBC_00119</strain>
    </source>
</reference>